<evidence type="ECO:0000313" key="2">
    <source>
        <dbReference type="EMBL" id="EKT61424.1"/>
    </source>
</evidence>
<comment type="caution">
    <text evidence="2">The sequence shown here is derived from an EMBL/GenBank/DDBJ whole genome shotgun (WGS) entry which is preliminary data.</text>
</comment>
<name>K8WLK2_9GAMM</name>
<dbReference type="eggNOG" id="COG3039">
    <property type="taxonomic scope" value="Bacteria"/>
</dbReference>
<dbReference type="AlphaFoldDB" id="K8WLK2"/>
<accession>K8WLK2</accession>
<dbReference type="EMBL" id="AKKL01000029">
    <property type="protein sequence ID" value="EKT61424.1"/>
    <property type="molecule type" value="Genomic_DNA"/>
</dbReference>
<dbReference type="PATRIC" id="fig|1141662.3.peg.2189"/>
<dbReference type="Pfam" id="PF13612">
    <property type="entry name" value="DDE_Tnp_1_3"/>
    <property type="match status" value="1"/>
</dbReference>
<protein>
    <submittedName>
        <fullName evidence="2">Transposase</fullName>
    </submittedName>
</protein>
<evidence type="ECO:0000259" key="1">
    <source>
        <dbReference type="Pfam" id="PF13612"/>
    </source>
</evidence>
<reference evidence="2 3" key="1">
    <citation type="journal article" date="2012" name="BMC Genomics">
        <title>Comparative genomics of bacteria in the genus Providencia isolated from wild Drosophila melanogaster.</title>
        <authorList>
            <person name="Galac M.R."/>
            <person name="Lazzaro B.P."/>
        </authorList>
    </citation>
    <scope>NUCLEOTIDE SEQUENCE [LARGE SCALE GENOMIC DNA]</scope>
    <source>
        <strain evidence="2 3">DSM 19968</strain>
    </source>
</reference>
<dbReference type="InterPro" id="IPR025668">
    <property type="entry name" value="Tnp_DDE_dom"/>
</dbReference>
<keyword evidence="3" id="KW-1185">Reference proteome</keyword>
<dbReference type="STRING" id="1141662.OOA_10791"/>
<gene>
    <name evidence="2" type="ORF">OOA_10791</name>
</gene>
<evidence type="ECO:0000313" key="3">
    <source>
        <dbReference type="Proteomes" id="UP000009336"/>
    </source>
</evidence>
<feature type="domain" description="Transposase DDE" evidence="1">
    <location>
        <begin position="1"/>
        <end position="73"/>
    </location>
</feature>
<organism evidence="2 3">
    <name type="scientific">Providencia burhodogranariea DSM 19968</name>
    <dbReference type="NCBI Taxonomy" id="1141662"/>
    <lineage>
        <taxon>Bacteria</taxon>
        <taxon>Pseudomonadati</taxon>
        <taxon>Pseudomonadota</taxon>
        <taxon>Gammaproteobacteria</taxon>
        <taxon>Enterobacterales</taxon>
        <taxon>Morganellaceae</taxon>
        <taxon>Providencia</taxon>
    </lineage>
</organism>
<proteinExistence type="predicted"/>
<dbReference type="HOGENOM" id="CLU_073308_9_0_6"/>
<dbReference type="Proteomes" id="UP000009336">
    <property type="component" value="Unassembled WGS sequence"/>
</dbReference>
<sequence>MDKLYAEKGYISKALTEDLKMEGITWVTGQRKNMKPKLLAAWDRAMLAKRFIIETINDQLKNITQIEHSRHRSLHGFMLNLLGGLIAYCLKPKRPSLNISNTEKTGLQVMA</sequence>